<dbReference type="PROSITE" id="PS01238">
    <property type="entry name" value="GDA1_CD39_NTPASE"/>
    <property type="match status" value="1"/>
</dbReference>
<feature type="transmembrane region" description="Helical" evidence="23">
    <location>
        <begin position="9"/>
        <end position="30"/>
    </location>
</feature>
<dbReference type="GO" id="GO:0046872">
    <property type="term" value="F:metal ion binding"/>
    <property type="evidence" value="ECO:0007669"/>
    <property type="project" value="UniProtKB-KW"/>
</dbReference>
<evidence type="ECO:0000256" key="17">
    <source>
        <dbReference type="ARBA" id="ARBA00023180"/>
    </source>
</evidence>
<feature type="binding site" evidence="21">
    <location>
        <begin position="208"/>
        <end position="212"/>
    </location>
    <ligand>
        <name>ATP</name>
        <dbReference type="ChEBI" id="CHEBI:30616"/>
    </ligand>
</feature>
<evidence type="ECO:0000313" key="24">
    <source>
        <dbReference type="Ensembl" id="ENSLLEP00000045038.1"/>
    </source>
</evidence>
<dbReference type="Ensembl" id="ENSLLET00000046835.1">
    <property type="protein sequence ID" value="ENSLLEP00000045038.1"/>
    <property type="gene ID" value="ENSLLEG00000028573.1"/>
</dbReference>
<evidence type="ECO:0000256" key="20">
    <source>
        <dbReference type="PIRSR" id="PIRSR600407-1"/>
    </source>
</evidence>
<dbReference type="InterPro" id="IPR000407">
    <property type="entry name" value="GDA1_CD39_NTPase"/>
</dbReference>
<evidence type="ECO:0000313" key="25">
    <source>
        <dbReference type="Proteomes" id="UP000694569"/>
    </source>
</evidence>
<evidence type="ECO:0000256" key="2">
    <source>
        <dbReference type="ARBA" id="ARBA00001946"/>
    </source>
</evidence>
<reference evidence="24" key="1">
    <citation type="submission" date="2025-08" db="UniProtKB">
        <authorList>
            <consortium name="Ensembl"/>
        </authorList>
    </citation>
    <scope>IDENTIFICATION</scope>
</reference>
<keyword evidence="17" id="KW-0325">Glycoprotein</keyword>
<evidence type="ECO:0000256" key="21">
    <source>
        <dbReference type="PIRSR" id="PIRSR600407-2"/>
    </source>
</evidence>
<accession>A0A8C5QYB1</accession>
<keyword evidence="11" id="KW-0106">Calcium</keyword>
<comment type="cofactor">
    <cofactor evidence="1">
        <name>Ca(2+)</name>
        <dbReference type="ChEBI" id="CHEBI:29108"/>
    </cofactor>
</comment>
<keyword evidence="12 21" id="KW-0067">ATP-binding</keyword>
<keyword evidence="9 21" id="KW-0547">Nucleotide-binding</keyword>
<keyword evidence="8" id="KW-0479">Metal-binding</keyword>
<dbReference type="AlphaFoldDB" id="A0A8C5QYB1"/>
<dbReference type="GO" id="GO:0045134">
    <property type="term" value="F:UDP phosphatase activity"/>
    <property type="evidence" value="ECO:0007669"/>
    <property type="project" value="TreeGrafter"/>
</dbReference>
<reference evidence="24" key="2">
    <citation type="submission" date="2025-09" db="UniProtKB">
        <authorList>
            <consortium name="Ensembl"/>
        </authorList>
    </citation>
    <scope>IDENTIFICATION</scope>
</reference>
<dbReference type="Gene3D" id="3.30.420.150">
    <property type="entry name" value="Exopolyphosphatase. Domain 2"/>
    <property type="match status" value="1"/>
</dbReference>
<evidence type="ECO:0000256" key="1">
    <source>
        <dbReference type="ARBA" id="ARBA00001913"/>
    </source>
</evidence>
<evidence type="ECO:0000256" key="15">
    <source>
        <dbReference type="ARBA" id="ARBA00023136"/>
    </source>
</evidence>
<dbReference type="PANTHER" id="PTHR11782">
    <property type="entry name" value="ADENOSINE/GUANOSINE DIPHOSPHATASE"/>
    <property type="match status" value="1"/>
</dbReference>
<evidence type="ECO:0000256" key="11">
    <source>
        <dbReference type="ARBA" id="ARBA00022837"/>
    </source>
</evidence>
<evidence type="ECO:0000256" key="18">
    <source>
        <dbReference type="ARBA" id="ARBA00039598"/>
    </source>
</evidence>
<evidence type="ECO:0000256" key="3">
    <source>
        <dbReference type="ARBA" id="ARBA00004651"/>
    </source>
</evidence>
<keyword evidence="10 22" id="KW-0378">Hydrolase</keyword>
<evidence type="ECO:0000256" key="19">
    <source>
        <dbReference type="ARBA" id="ARBA00049175"/>
    </source>
</evidence>
<evidence type="ECO:0000256" key="6">
    <source>
        <dbReference type="ARBA" id="ARBA00022475"/>
    </source>
</evidence>
<dbReference type="EC" id="3.6.1.5" evidence="5"/>
<comment type="cofactor">
    <cofactor evidence="2">
        <name>Mg(2+)</name>
        <dbReference type="ChEBI" id="CHEBI:18420"/>
    </cofactor>
</comment>
<evidence type="ECO:0000256" key="8">
    <source>
        <dbReference type="ARBA" id="ARBA00022723"/>
    </source>
</evidence>
<dbReference type="GO" id="GO:0004050">
    <property type="term" value="F:apyrase activity"/>
    <property type="evidence" value="ECO:0007669"/>
    <property type="project" value="UniProtKB-EC"/>
</dbReference>
<comment type="subcellular location">
    <subcellularLocation>
        <location evidence="3">Cell membrane</location>
        <topology evidence="3">Multi-pass membrane protein</topology>
    </subcellularLocation>
</comment>
<evidence type="ECO:0000256" key="22">
    <source>
        <dbReference type="RuleBase" id="RU003833"/>
    </source>
</evidence>
<evidence type="ECO:0000256" key="9">
    <source>
        <dbReference type="ARBA" id="ARBA00022741"/>
    </source>
</evidence>
<keyword evidence="6" id="KW-1003">Cell membrane</keyword>
<evidence type="ECO:0000256" key="12">
    <source>
        <dbReference type="ARBA" id="ARBA00022840"/>
    </source>
</evidence>
<sequence>MVSESKNNCILVLLVISVISIVIALVLSVVNNIDVTSPPGEKFGMVFDAGSSHTSLFIYKWPTDKENNTGVVSQAHVCDAKGPGISSYAADPPAAGRSLVACLEEAMSIIPPERQKEAPAYLGATAGMRLLSLENPDVSKRILEEVAKIIRSYPINFRGARIISGQEEGAYGWITINYLLESFMKYSFSGRWVHPAATNIYGALDLGGASTQISFIPKAPIQDEQEKSDFRLYGFPYSIYTHSFLCYGQNQALKQMLVRAAAGQDLAKPVSVPCYPKGYTMSVPLQSLYNSPCTAADSPGSAGSAQFSIVGTGESSKCRTLIKSIFNFSACSGKTSCSFNGVYQPPITGNFYAFSAFFYTFDFLNLTSGQSLSTVTNVISTYCARDWSEIQASYPNQKEDRLRDYCTNGNYILSLLLDAYRFNADNWNSISFMKQAADTDIGWTLGYMLNLTNMIPSESVVTMKAQSYNLWLSSIVFLALCVVLGLVMLYVYCR</sequence>
<evidence type="ECO:0000256" key="13">
    <source>
        <dbReference type="ARBA" id="ARBA00022842"/>
    </source>
</evidence>
<evidence type="ECO:0000256" key="14">
    <source>
        <dbReference type="ARBA" id="ARBA00022989"/>
    </source>
</evidence>
<keyword evidence="16" id="KW-1015">Disulfide bond</keyword>
<dbReference type="GeneTree" id="ENSGT01150000286965"/>
<dbReference type="GO" id="GO:0009134">
    <property type="term" value="P:nucleoside diphosphate catabolic process"/>
    <property type="evidence" value="ECO:0007669"/>
    <property type="project" value="TreeGrafter"/>
</dbReference>
<evidence type="ECO:0000256" key="23">
    <source>
        <dbReference type="SAM" id="Phobius"/>
    </source>
</evidence>
<keyword evidence="25" id="KW-1185">Reference proteome</keyword>
<dbReference type="GO" id="GO:0004382">
    <property type="term" value="F:GDP phosphatase activity"/>
    <property type="evidence" value="ECO:0007669"/>
    <property type="project" value="TreeGrafter"/>
</dbReference>
<dbReference type="PANTHER" id="PTHR11782:SF31">
    <property type="entry name" value="ECTONUCLEOSIDE TRIPHOSPHATE DIPHOSPHOHYDROLASE 8"/>
    <property type="match status" value="1"/>
</dbReference>
<dbReference type="Gene3D" id="3.30.420.40">
    <property type="match status" value="1"/>
</dbReference>
<evidence type="ECO:0000256" key="7">
    <source>
        <dbReference type="ARBA" id="ARBA00022692"/>
    </source>
</evidence>
<dbReference type="Proteomes" id="UP000694569">
    <property type="component" value="Unplaced"/>
</dbReference>
<keyword evidence="14 23" id="KW-1133">Transmembrane helix</keyword>
<comment type="similarity">
    <text evidence="4 22">Belongs to the GDA1/CD39 NTPase family.</text>
</comment>
<evidence type="ECO:0000256" key="10">
    <source>
        <dbReference type="ARBA" id="ARBA00022801"/>
    </source>
</evidence>
<feature type="active site" description="Proton acceptor" evidence="20">
    <location>
        <position position="168"/>
    </location>
</feature>
<comment type="catalytic activity">
    <reaction evidence="19">
        <text>a ribonucleoside 5'-triphosphate + 2 H2O = a ribonucleoside 5'-phosphate + 2 phosphate + 2 H(+)</text>
        <dbReference type="Rhea" id="RHEA:36795"/>
        <dbReference type="ChEBI" id="CHEBI:15377"/>
        <dbReference type="ChEBI" id="CHEBI:15378"/>
        <dbReference type="ChEBI" id="CHEBI:43474"/>
        <dbReference type="ChEBI" id="CHEBI:58043"/>
        <dbReference type="ChEBI" id="CHEBI:61557"/>
        <dbReference type="EC" id="3.6.1.5"/>
    </reaction>
</comment>
<keyword evidence="7 23" id="KW-0812">Transmembrane</keyword>
<proteinExistence type="inferred from homology"/>
<keyword evidence="15 23" id="KW-0472">Membrane</keyword>
<evidence type="ECO:0000256" key="4">
    <source>
        <dbReference type="ARBA" id="ARBA00009283"/>
    </source>
</evidence>
<dbReference type="FunFam" id="3.30.420.150:FF:000002">
    <property type="entry name" value="Ectonucleoside triphosphate diphosphohydrolase 1"/>
    <property type="match status" value="1"/>
</dbReference>
<feature type="transmembrane region" description="Helical" evidence="23">
    <location>
        <begin position="470"/>
        <end position="493"/>
    </location>
</feature>
<dbReference type="GO" id="GO:0005886">
    <property type="term" value="C:plasma membrane"/>
    <property type="evidence" value="ECO:0007669"/>
    <property type="project" value="UniProtKB-SubCell"/>
</dbReference>
<dbReference type="GO" id="GO:0005524">
    <property type="term" value="F:ATP binding"/>
    <property type="evidence" value="ECO:0007669"/>
    <property type="project" value="UniProtKB-KW"/>
</dbReference>
<name>A0A8C5QYB1_9ANUR</name>
<evidence type="ECO:0000256" key="5">
    <source>
        <dbReference type="ARBA" id="ARBA00012148"/>
    </source>
</evidence>
<dbReference type="OrthoDB" id="6372431at2759"/>
<dbReference type="Pfam" id="PF01150">
    <property type="entry name" value="GDA1_CD39"/>
    <property type="match status" value="1"/>
</dbReference>
<dbReference type="GO" id="GO:0017111">
    <property type="term" value="F:ribonucleoside triphosphate phosphatase activity"/>
    <property type="evidence" value="ECO:0007669"/>
    <property type="project" value="TreeGrafter"/>
</dbReference>
<evidence type="ECO:0000256" key="16">
    <source>
        <dbReference type="ARBA" id="ARBA00023157"/>
    </source>
</evidence>
<dbReference type="FunFam" id="3.30.420.40:FF:000068">
    <property type="entry name" value="Ectonucleoside triphosphate diphosphohydrolase 1"/>
    <property type="match status" value="1"/>
</dbReference>
<protein>
    <recommendedName>
        <fullName evidence="18">Ectonucleoside triphosphate diphosphohydrolase 8</fullName>
        <ecNumber evidence="5">3.6.1.5</ecNumber>
    </recommendedName>
</protein>
<keyword evidence="13" id="KW-0460">Magnesium</keyword>
<organism evidence="24 25">
    <name type="scientific">Leptobrachium leishanense</name>
    <name type="common">Leishan spiny toad</name>
    <dbReference type="NCBI Taxonomy" id="445787"/>
    <lineage>
        <taxon>Eukaryota</taxon>
        <taxon>Metazoa</taxon>
        <taxon>Chordata</taxon>
        <taxon>Craniata</taxon>
        <taxon>Vertebrata</taxon>
        <taxon>Euteleostomi</taxon>
        <taxon>Amphibia</taxon>
        <taxon>Batrachia</taxon>
        <taxon>Anura</taxon>
        <taxon>Pelobatoidea</taxon>
        <taxon>Megophryidae</taxon>
        <taxon>Leptobrachium</taxon>
    </lineage>
</organism>